<sequence length="242" mass="25601">LSRIAEAADGLVELVGVLRDPTEEYGEADREEYGDGAGPRADGGFRVEARIPADAAGADAAGHGRRPARADAPPTVPVLVPVRAAHAPRPEERRWGHGQSAAAHQYARQRRAVRRAVALSVSGAGAVAAVVVAAVLAWYAYTATHSVLEPAAYERLRLGATETDVRAVLPAREVTDAPTERGPARPQGARCAYYRVSGALFVGVDDYRLCFRDGRLVDKALIRDALNRALDAPATSPGSVPK</sequence>
<accession>A0A8T4IYL3</accession>
<dbReference type="Proteomes" id="UP000675554">
    <property type="component" value="Unassembled WGS sequence"/>
</dbReference>
<keyword evidence="2" id="KW-0472">Membrane</keyword>
<keyword evidence="2" id="KW-0812">Transmembrane</keyword>
<name>A0A8T4IYL3_9ACTN</name>
<feature type="transmembrane region" description="Helical" evidence="2">
    <location>
        <begin position="116"/>
        <end position="141"/>
    </location>
</feature>
<evidence type="ECO:0000256" key="2">
    <source>
        <dbReference type="SAM" id="Phobius"/>
    </source>
</evidence>
<evidence type="ECO:0000313" key="3">
    <source>
        <dbReference type="EMBL" id="MBR7677229.1"/>
    </source>
</evidence>
<keyword evidence="2" id="KW-1133">Transmembrane helix</keyword>
<keyword evidence="4" id="KW-1185">Reference proteome</keyword>
<gene>
    <name evidence="3" type="ORF">KDA82_30400</name>
</gene>
<protein>
    <submittedName>
        <fullName evidence="3">Uncharacterized protein</fullName>
    </submittedName>
</protein>
<organism evidence="3 4">
    <name type="scientific">Streptomyces daliensis</name>
    <dbReference type="NCBI Taxonomy" id="299421"/>
    <lineage>
        <taxon>Bacteria</taxon>
        <taxon>Bacillati</taxon>
        <taxon>Actinomycetota</taxon>
        <taxon>Actinomycetes</taxon>
        <taxon>Kitasatosporales</taxon>
        <taxon>Streptomycetaceae</taxon>
        <taxon>Streptomyces</taxon>
    </lineage>
</organism>
<evidence type="ECO:0000313" key="4">
    <source>
        <dbReference type="Proteomes" id="UP000675554"/>
    </source>
</evidence>
<evidence type="ECO:0000256" key="1">
    <source>
        <dbReference type="SAM" id="MobiDB-lite"/>
    </source>
</evidence>
<comment type="caution">
    <text evidence="3">The sequence shown here is derived from an EMBL/GenBank/DDBJ whole genome shotgun (WGS) entry which is preliminary data.</text>
</comment>
<dbReference type="EMBL" id="JAGSMN010000869">
    <property type="protein sequence ID" value="MBR7677229.1"/>
    <property type="molecule type" value="Genomic_DNA"/>
</dbReference>
<proteinExistence type="predicted"/>
<feature type="non-terminal residue" evidence="3">
    <location>
        <position position="1"/>
    </location>
</feature>
<feature type="region of interest" description="Disordered" evidence="1">
    <location>
        <begin position="22"/>
        <end position="41"/>
    </location>
</feature>
<dbReference type="AlphaFoldDB" id="A0A8T4IYL3"/>
<reference evidence="3" key="1">
    <citation type="submission" date="2021-04" db="EMBL/GenBank/DDBJ databases">
        <title>Sequencing of actinobacteria type strains.</title>
        <authorList>
            <person name="Nguyen G.-S."/>
            <person name="Wentzel A."/>
        </authorList>
    </citation>
    <scope>NUCLEOTIDE SEQUENCE</scope>
    <source>
        <strain evidence="3">DSM 42095</strain>
    </source>
</reference>